<organism evidence="9 10">
    <name type="scientific">candidate division WOR-3 bacterium JGI_Cruoil_03_44_89</name>
    <dbReference type="NCBI Taxonomy" id="1973748"/>
    <lineage>
        <taxon>Bacteria</taxon>
        <taxon>Bacteria division WOR-3</taxon>
    </lineage>
</organism>
<comment type="caution">
    <text evidence="9">The sequence shown here is derived from an EMBL/GenBank/DDBJ whole genome shotgun (WGS) entry which is preliminary data.</text>
</comment>
<dbReference type="Proteomes" id="UP000215215">
    <property type="component" value="Unassembled WGS sequence"/>
</dbReference>
<feature type="transmembrane region" description="Helical" evidence="7">
    <location>
        <begin position="20"/>
        <end position="41"/>
    </location>
</feature>
<evidence type="ECO:0000256" key="1">
    <source>
        <dbReference type="ARBA" id="ARBA00004651"/>
    </source>
</evidence>
<dbReference type="Pfam" id="PF01618">
    <property type="entry name" value="MotA_ExbB"/>
    <property type="match status" value="1"/>
</dbReference>
<evidence type="ECO:0000256" key="3">
    <source>
        <dbReference type="ARBA" id="ARBA00022692"/>
    </source>
</evidence>
<dbReference type="AlphaFoldDB" id="A0A235BUN8"/>
<keyword evidence="6" id="KW-0813">Transport</keyword>
<keyword evidence="3 7" id="KW-0812">Transmembrane</keyword>
<comment type="subcellular location">
    <subcellularLocation>
        <location evidence="1">Cell membrane</location>
        <topology evidence="1">Multi-pass membrane protein</topology>
    </subcellularLocation>
    <subcellularLocation>
        <location evidence="6">Membrane</location>
        <topology evidence="6">Multi-pass membrane protein</topology>
    </subcellularLocation>
</comment>
<accession>A0A235BUN8</accession>
<evidence type="ECO:0000256" key="4">
    <source>
        <dbReference type="ARBA" id="ARBA00022989"/>
    </source>
</evidence>
<dbReference type="GO" id="GO:0005886">
    <property type="term" value="C:plasma membrane"/>
    <property type="evidence" value="ECO:0007669"/>
    <property type="project" value="UniProtKB-SubCell"/>
</dbReference>
<reference evidence="9 10" key="1">
    <citation type="submission" date="2017-07" db="EMBL/GenBank/DDBJ databases">
        <title>Recovery of genomes from metagenomes via a dereplication, aggregation, and scoring strategy.</title>
        <authorList>
            <person name="Sieber C.M."/>
            <person name="Probst A.J."/>
            <person name="Sharrar A."/>
            <person name="Thomas B.C."/>
            <person name="Hess M."/>
            <person name="Tringe S.G."/>
            <person name="Banfield J.F."/>
        </authorList>
    </citation>
    <scope>NUCLEOTIDE SEQUENCE [LARGE SCALE GENOMIC DNA]</scope>
    <source>
        <strain evidence="9">JGI_Cruoil_03_44_89</strain>
    </source>
</reference>
<keyword evidence="6" id="KW-0653">Protein transport</keyword>
<sequence>MLHILLKTTLGSAFITSGWVGRTVVIVLFALSIWSWAVFIYRYRLFNRNAKDNGDFLDILAENMTFERIYNISKEFDGSITRVLQKGWEVAQQSSKKETLIANTKSAMQRGEVEEIARLESQLPFLATIVTVSPFLGLLGTVWGIMRAFIDIKTYGSAHIMVIAPGIAESLITTVIGLCVAIPAVVFYNYLSNRVRKFTDEIDNFISETEERMRSDHPAKLPITNDK</sequence>
<dbReference type="EMBL" id="NOZQ01000103">
    <property type="protein sequence ID" value="OYD15779.1"/>
    <property type="molecule type" value="Genomic_DNA"/>
</dbReference>
<proteinExistence type="inferred from homology"/>
<evidence type="ECO:0000256" key="2">
    <source>
        <dbReference type="ARBA" id="ARBA00022475"/>
    </source>
</evidence>
<dbReference type="InterPro" id="IPR002898">
    <property type="entry name" value="MotA_ExbB_proton_chnl"/>
</dbReference>
<evidence type="ECO:0000256" key="6">
    <source>
        <dbReference type="RuleBase" id="RU004057"/>
    </source>
</evidence>
<keyword evidence="2" id="KW-1003">Cell membrane</keyword>
<keyword evidence="5 7" id="KW-0472">Membrane</keyword>
<dbReference type="GO" id="GO:0017038">
    <property type="term" value="P:protein import"/>
    <property type="evidence" value="ECO:0007669"/>
    <property type="project" value="TreeGrafter"/>
</dbReference>
<keyword evidence="4 7" id="KW-1133">Transmembrane helix</keyword>
<name>A0A235BUN8_UNCW3</name>
<dbReference type="PANTHER" id="PTHR30625:SF3">
    <property type="entry name" value="TOL-PAL SYSTEM PROTEIN TOLQ"/>
    <property type="match status" value="1"/>
</dbReference>
<evidence type="ECO:0000256" key="7">
    <source>
        <dbReference type="SAM" id="Phobius"/>
    </source>
</evidence>
<feature type="transmembrane region" description="Helical" evidence="7">
    <location>
        <begin position="170"/>
        <end position="191"/>
    </location>
</feature>
<gene>
    <name evidence="9" type="ORF">CH333_05075</name>
</gene>
<protein>
    <recommendedName>
        <fullName evidence="8">MotA/TolQ/ExbB proton channel domain-containing protein</fullName>
    </recommendedName>
</protein>
<evidence type="ECO:0000259" key="8">
    <source>
        <dbReference type="Pfam" id="PF01618"/>
    </source>
</evidence>
<feature type="transmembrane region" description="Helical" evidence="7">
    <location>
        <begin position="125"/>
        <end position="150"/>
    </location>
</feature>
<evidence type="ECO:0000313" key="9">
    <source>
        <dbReference type="EMBL" id="OYD15779.1"/>
    </source>
</evidence>
<evidence type="ECO:0000256" key="5">
    <source>
        <dbReference type="ARBA" id="ARBA00023136"/>
    </source>
</evidence>
<evidence type="ECO:0000313" key="10">
    <source>
        <dbReference type="Proteomes" id="UP000215215"/>
    </source>
</evidence>
<feature type="domain" description="MotA/TolQ/ExbB proton channel" evidence="8">
    <location>
        <begin position="81"/>
        <end position="203"/>
    </location>
</feature>
<comment type="similarity">
    <text evidence="6">Belongs to the exbB/tolQ family.</text>
</comment>
<dbReference type="InterPro" id="IPR050790">
    <property type="entry name" value="ExbB/TolQ_transport"/>
</dbReference>
<dbReference type="PANTHER" id="PTHR30625">
    <property type="entry name" value="PROTEIN TOLQ"/>
    <property type="match status" value="1"/>
</dbReference>